<organism evidence="2 3">
    <name type="scientific">Phreatobacter oligotrophus</name>
    <dbReference type="NCBI Taxonomy" id="1122261"/>
    <lineage>
        <taxon>Bacteria</taxon>
        <taxon>Pseudomonadati</taxon>
        <taxon>Pseudomonadota</taxon>
        <taxon>Alphaproteobacteria</taxon>
        <taxon>Hyphomicrobiales</taxon>
        <taxon>Phreatobacteraceae</taxon>
        <taxon>Phreatobacter</taxon>
    </lineage>
</organism>
<protein>
    <submittedName>
        <fullName evidence="2">Uncharacterized protein</fullName>
    </submittedName>
</protein>
<accession>A0A2T4ZFF8</accession>
<dbReference type="OrthoDB" id="9815229at2"/>
<dbReference type="AlphaFoldDB" id="A0A2T4ZFF8"/>
<keyword evidence="1" id="KW-1133">Transmembrane helix</keyword>
<evidence type="ECO:0000256" key="1">
    <source>
        <dbReference type="SAM" id="Phobius"/>
    </source>
</evidence>
<feature type="transmembrane region" description="Helical" evidence="1">
    <location>
        <begin position="21"/>
        <end position="40"/>
    </location>
</feature>
<proteinExistence type="predicted"/>
<reference evidence="2 3" key="1">
    <citation type="submission" date="2018-04" db="EMBL/GenBank/DDBJ databases">
        <title>Genomic Encyclopedia of Archaeal and Bacterial Type Strains, Phase II (KMG-II): from individual species to whole genera.</title>
        <authorList>
            <person name="Goeker M."/>
        </authorList>
    </citation>
    <scope>NUCLEOTIDE SEQUENCE [LARGE SCALE GENOMIC DNA]</scope>
    <source>
        <strain evidence="2 3">DSM 25521</strain>
    </source>
</reference>
<dbReference type="Proteomes" id="UP000241808">
    <property type="component" value="Unassembled WGS sequence"/>
</dbReference>
<sequence>MSDLDTDLTGFRLAPILASRTVWSSLVGMGCFVGSIAGVHTELIDQGALAEALLQAATALGFVGSIVFRVVATRKLAP</sequence>
<dbReference type="EMBL" id="PZZL01000002">
    <property type="protein sequence ID" value="PTM60647.1"/>
    <property type="molecule type" value="Genomic_DNA"/>
</dbReference>
<comment type="caution">
    <text evidence="2">The sequence shown here is derived from an EMBL/GenBank/DDBJ whole genome shotgun (WGS) entry which is preliminary data.</text>
</comment>
<keyword evidence="1" id="KW-0812">Transmembrane</keyword>
<evidence type="ECO:0000313" key="2">
    <source>
        <dbReference type="EMBL" id="PTM60647.1"/>
    </source>
</evidence>
<dbReference type="RefSeq" id="WP_108174608.1">
    <property type="nucleotide sequence ID" value="NZ_PZZL01000002.1"/>
</dbReference>
<name>A0A2T4ZFF8_9HYPH</name>
<keyword evidence="1" id="KW-0472">Membrane</keyword>
<evidence type="ECO:0000313" key="3">
    <source>
        <dbReference type="Proteomes" id="UP000241808"/>
    </source>
</evidence>
<keyword evidence="3" id="KW-1185">Reference proteome</keyword>
<gene>
    <name evidence="2" type="ORF">C8P69_10229</name>
</gene>
<feature type="transmembrane region" description="Helical" evidence="1">
    <location>
        <begin position="52"/>
        <end position="72"/>
    </location>
</feature>